<evidence type="ECO:0000313" key="3">
    <source>
        <dbReference type="Proteomes" id="UP000326595"/>
    </source>
</evidence>
<organism evidence="2">
    <name type="scientific">Pseudomonas fluorescens</name>
    <dbReference type="NCBI Taxonomy" id="294"/>
    <lineage>
        <taxon>Bacteria</taxon>
        <taxon>Pseudomonadati</taxon>
        <taxon>Pseudomonadota</taxon>
        <taxon>Gammaproteobacteria</taxon>
        <taxon>Pseudomonadales</taxon>
        <taxon>Pseudomonadaceae</taxon>
        <taxon>Pseudomonas</taxon>
    </lineage>
</organism>
<dbReference type="Proteomes" id="UP000326595">
    <property type="component" value="Chromosome"/>
</dbReference>
<protein>
    <submittedName>
        <fullName evidence="2">Uncharacterized protein</fullName>
    </submittedName>
</protein>
<name>A0A5E6XPN1_PSEFL</name>
<evidence type="ECO:0000313" key="2">
    <source>
        <dbReference type="EMBL" id="VVN41871.1"/>
    </source>
</evidence>
<sequence length="188" mass="21643">MRAAAFVVRRFLPDLLKHIRFGFGPAGKGVGASLDWLQLNLPRRKPEDDAPQEIMAKAWQQHITREDGTLDMGAYVFCTLDALRTALRRRDVFASPSWRYADPRIGLLDGAGLKPNGTEIYAKVRRPVPRAVFNLEQSSIKLLKLDQHGYNYHPSEGDDHHRHINDQKTFQIWREVFKIAWIQLTDVK</sequence>
<reference evidence="2" key="1">
    <citation type="submission" date="2019-09" db="EMBL/GenBank/DDBJ databases">
        <authorList>
            <person name="Chandra G."/>
            <person name="Truman W A."/>
        </authorList>
    </citation>
    <scope>NUCLEOTIDE SEQUENCE [LARGE SCALE GENOMIC DNA]</scope>
    <source>
        <strain evidence="2">PS652</strain>
    </source>
</reference>
<evidence type="ECO:0000313" key="1">
    <source>
        <dbReference type="EMBL" id="CAK9889387.1"/>
    </source>
</evidence>
<reference evidence="1 3" key="2">
    <citation type="submission" date="2024-03" db="EMBL/GenBank/DDBJ databases">
        <authorList>
            <person name="Alaster D. Moffat"/>
            <person name="Govind Chandra"/>
            <person name="Andrew W. Truman"/>
        </authorList>
    </citation>
    <scope>NUCLEOTIDE SEQUENCE [LARGE SCALE GENOMIC DNA]</scope>
    <source>
        <strain evidence="1">PS652</strain>
    </source>
</reference>
<gene>
    <name evidence="1" type="ORF">PS652_02216</name>
    <name evidence="2" type="ORF">PS652_05485</name>
</gene>
<dbReference type="AlphaFoldDB" id="A0A5E6XPN1"/>
<proteinExistence type="predicted"/>
<dbReference type="EMBL" id="CABVHG010000064">
    <property type="protein sequence ID" value="VVN41871.1"/>
    <property type="molecule type" value="Genomic_DNA"/>
</dbReference>
<dbReference type="EMBL" id="OZ024668">
    <property type="protein sequence ID" value="CAK9889387.1"/>
    <property type="molecule type" value="Genomic_DNA"/>
</dbReference>
<accession>A0A5E6XPN1</accession>